<proteinExistence type="predicted"/>
<reference evidence="1" key="1">
    <citation type="submission" date="2021-01" db="EMBL/GenBank/DDBJ databases">
        <authorList>
            <consortium name="Genoscope - CEA"/>
            <person name="William W."/>
        </authorList>
    </citation>
    <scope>NUCLEOTIDE SEQUENCE</scope>
</reference>
<organism evidence="1 2">
    <name type="scientific">Paramecium octaurelia</name>
    <dbReference type="NCBI Taxonomy" id="43137"/>
    <lineage>
        <taxon>Eukaryota</taxon>
        <taxon>Sar</taxon>
        <taxon>Alveolata</taxon>
        <taxon>Ciliophora</taxon>
        <taxon>Intramacronucleata</taxon>
        <taxon>Oligohymenophorea</taxon>
        <taxon>Peniculida</taxon>
        <taxon>Parameciidae</taxon>
        <taxon>Paramecium</taxon>
    </lineage>
</organism>
<gene>
    <name evidence="1" type="ORF">POCTA_138.1.T1060098</name>
</gene>
<dbReference type="Proteomes" id="UP000683925">
    <property type="component" value="Unassembled WGS sequence"/>
</dbReference>
<keyword evidence="2" id="KW-1185">Reference proteome</keyword>
<evidence type="ECO:0000313" key="1">
    <source>
        <dbReference type="EMBL" id="CAD8194173.1"/>
    </source>
</evidence>
<protein>
    <submittedName>
        <fullName evidence="1">Uncharacterized protein</fullName>
    </submittedName>
</protein>
<name>A0A8S1WWF9_PAROT</name>
<evidence type="ECO:0000313" key="2">
    <source>
        <dbReference type="Proteomes" id="UP000683925"/>
    </source>
</evidence>
<dbReference type="AlphaFoldDB" id="A0A8S1WWF9"/>
<sequence length="65" mass="7534">MSNRVSWIQRSHSEQIGQQPQLLCLNCNVIMQNSQNTGVYKLCLDLTLEQQYLLSQRKPQNGRTV</sequence>
<accession>A0A8S1WWF9</accession>
<comment type="caution">
    <text evidence="1">The sequence shown here is derived from an EMBL/GenBank/DDBJ whole genome shotgun (WGS) entry which is preliminary data.</text>
</comment>
<dbReference type="EMBL" id="CAJJDP010000106">
    <property type="protein sequence ID" value="CAD8194173.1"/>
    <property type="molecule type" value="Genomic_DNA"/>
</dbReference>